<name>A0A8S1NJL0_9CILI</name>
<dbReference type="PANTHER" id="PTHR10942:SF0">
    <property type="entry name" value="LEISHMANOLYSIN-LIKE PEPTIDASE"/>
    <property type="match status" value="1"/>
</dbReference>
<dbReference type="EMBL" id="CAJJDN010000059">
    <property type="protein sequence ID" value="CAD8092888.1"/>
    <property type="molecule type" value="Genomic_DNA"/>
</dbReference>
<protein>
    <submittedName>
        <fullName evidence="10">Uncharacterized protein</fullName>
    </submittedName>
</protein>
<feature type="chain" id="PRO_5035899488" evidence="9">
    <location>
        <begin position="20"/>
        <end position="340"/>
    </location>
</feature>
<evidence type="ECO:0000256" key="5">
    <source>
        <dbReference type="ARBA" id="ARBA00022833"/>
    </source>
</evidence>
<evidence type="ECO:0000256" key="1">
    <source>
        <dbReference type="ARBA" id="ARBA00005860"/>
    </source>
</evidence>
<dbReference type="GO" id="GO:0046872">
    <property type="term" value="F:metal ion binding"/>
    <property type="evidence" value="ECO:0007669"/>
    <property type="project" value="UniProtKB-KW"/>
</dbReference>
<dbReference type="AlphaFoldDB" id="A0A8S1NJL0"/>
<evidence type="ECO:0000256" key="6">
    <source>
        <dbReference type="ARBA" id="ARBA00023049"/>
    </source>
</evidence>
<dbReference type="PANTHER" id="PTHR10942">
    <property type="entry name" value="LEISHMANOLYSIN-LIKE PEPTIDASE"/>
    <property type="match status" value="1"/>
</dbReference>
<dbReference type="InterPro" id="IPR001577">
    <property type="entry name" value="Peptidase_M8"/>
</dbReference>
<organism evidence="10 11">
    <name type="scientific">Paramecium sonneborni</name>
    <dbReference type="NCBI Taxonomy" id="65129"/>
    <lineage>
        <taxon>Eukaryota</taxon>
        <taxon>Sar</taxon>
        <taxon>Alveolata</taxon>
        <taxon>Ciliophora</taxon>
        <taxon>Intramacronucleata</taxon>
        <taxon>Oligohymenophorea</taxon>
        <taxon>Peniculida</taxon>
        <taxon>Parameciidae</taxon>
        <taxon>Paramecium</taxon>
    </lineage>
</organism>
<keyword evidence="6 8" id="KW-0482">Metalloprotease</keyword>
<accession>A0A8S1NJL0</accession>
<proteinExistence type="inferred from homology"/>
<dbReference type="Proteomes" id="UP000692954">
    <property type="component" value="Unassembled WGS sequence"/>
</dbReference>
<keyword evidence="11" id="KW-1185">Reference proteome</keyword>
<keyword evidence="9" id="KW-0732">Signal</keyword>
<dbReference type="GO" id="GO:0004222">
    <property type="term" value="F:metalloendopeptidase activity"/>
    <property type="evidence" value="ECO:0007669"/>
    <property type="project" value="InterPro"/>
</dbReference>
<evidence type="ECO:0000256" key="7">
    <source>
        <dbReference type="PIRSR" id="PIRSR601577-1"/>
    </source>
</evidence>
<evidence type="ECO:0000256" key="2">
    <source>
        <dbReference type="ARBA" id="ARBA00022670"/>
    </source>
</evidence>
<feature type="binding site" evidence="8">
    <location>
        <position position="182"/>
    </location>
    <ligand>
        <name>Zn(2+)</name>
        <dbReference type="ChEBI" id="CHEBI:29105"/>
        <note>catalytic</note>
    </ligand>
</feature>
<reference evidence="10" key="1">
    <citation type="submission" date="2021-01" db="EMBL/GenBank/DDBJ databases">
        <authorList>
            <consortium name="Genoscope - CEA"/>
            <person name="William W."/>
        </authorList>
    </citation>
    <scope>NUCLEOTIDE SEQUENCE</scope>
</reference>
<comment type="similarity">
    <text evidence="1">Belongs to the peptidase M8 family.</text>
</comment>
<evidence type="ECO:0000256" key="4">
    <source>
        <dbReference type="ARBA" id="ARBA00022801"/>
    </source>
</evidence>
<keyword evidence="3 8" id="KW-0479">Metal-binding</keyword>
<evidence type="ECO:0000256" key="8">
    <source>
        <dbReference type="PIRSR" id="PIRSR601577-2"/>
    </source>
</evidence>
<keyword evidence="5 8" id="KW-0862">Zinc</keyword>
<keyword evidence="4" id="KW-0378">Hydrolase</keyword>
<dbReference type="GO" id="GO:0006508">
    <property type="term" value="P:proteolysis"/>
    <property type="evidence" value="ECO:0007669"/>
    <property type="project" value="UniProtKB-KW"/>
</dbReference>
<dbReference type="PROSITE" id="PS51257">
    <property type="entry name" value="PROKAR_LIPOPROTEIN"/>
    <property type="match status" value="1"/>
</dbReference>
<dbReference type="GO" id="GO:0007155">
    <property type="term" value="P:cell adhesion"/>
    <property type="evidence" value="ECO:0007669"/>
    <property type="project" value="InterPro"/>
</dbReference>
<comment type="cofactor">
    <cofactor evidence="8">
        <name>Zn(2+)</name>
        <dbReference type="ChEBI" id="CHEBI:29105"/>
    </cofactor>
    <text evidence="8">Binds 1 zinc ion per subunit.</text>
</comment>
<keyword evidence="2" id="KW-0645">Protease</keyword>
<evidence type="ECO:0000256" key="3">
    <source>
        <dbReference type="ARBA" id="ARBA00022723"/>
    </source>
</evidence>
<dbReference type="GO" id="GO:0016020">
    <property type="term" value="C:membrane"/>
    <property type="evidence" value="ECO:0007669"/>
    <property type="project" value="InterPro"/>
</dbReference>
<evidence type="ECO:0000256" key="9">
    <source>
        <dbReference type="SAM" id="SignalP"/>
    </source>
</evidence>
<evidence type="ECO:0000313" key="10">
    <source>
        <dbReference type="EMBL" id="CAD8092888.1"/>
    </source>
</evidence>
<comment type="caution">
    <text evidence="10">The sequence shown here is derived from an EMBL/GenBank/DDBJ whole genome shotgun (WGS) entry which is preliminary data.</text>
</comment>
<evidence type="ECO:0000313" key="11">
    <source>
        <dbReference type="Proteomes" id="UP000692954"/>
    </source>
</evidence>
<dbReference type="GO" id="GO:0005737">
    <property type="term" value="C:cytoplasm"/>
    <property type="evidence" value="ECO:0007669"/>
    <property type="project" value="TreeGrafter"/>
</dbReference>
<dbReference type="Pfam" id="PF01457">
    <property type="entry name" value="Peptidase_M8"/>
    <property type="match status" value="1"/>
</dbReference>
<feature type="binding site" evidence="8">
    <location>
        <position position="186"/>
    </location>
    <ligand>
        <name>Zn(2+)</name>
        <dbReference type="ChEBI" id="CHEBI:29105"/>
        <note>catalytic</note>
    </ligand>
</feature>
<gene>
    <name evidence="10" type="ORF">PSON_ATCC_30995.1.T0590301</name>
</gene>
<feature type="active site" evidence="7">
    <location>
        <position position="183"/>
    </location>
</feature>
<feature type="signal peptide" evidence="9">
    <location>
        <begin position="1"/>
        <end position="19"/>
    </location>
</feature>
<feature type="binding site" evidence="8">
    <location>
        <position position="256"/>
    </location>
    <ligand>
        <name>Zn(2+)</name>
        <dbReference type="ChEBI" id="CHEBI:29105"/>
        <note>catalytic</note>
    </ligand>
</feature>
<dbReference type="OrthoDB" id="238768at2759"/>
<dbReference type="FunFam" id="3.90.132.10:FF:000001">
    <property type="entry name" value="leishmanolysin-like peptidase isoform X2"/>
    <property type="match status" value="1"/>
</dbReference>
<sequence>MKQLISYLLIILMFSCIRGESQLNYKLSKGSKRKLEESNPKITSLSWEPLRIHYEFLNNNYDTKSIEFLKTVFDKTATFFQKHLLIQRTDSTITYRNIYPKSLFGFSINEAYLNKEFEADLVFFINIENNPSETYLAYCGPAIFDIETLRPIFGLISWNMHYSKLDKMTNSIFEANLETAIHEVIHGLGFIDDYFTSFYDSYTGNSYNTSNIFYSFSASYLSTPRVTNFVQYHFNCTTLLGLQMENNGGQGTQGSHLERTLFYNEMMTGSDMTGNFLITDFTFELLQDTGFYRVADYSPDQPIWGKRGWGWGWVWVWSLHTPFTTWCQYQGWGRQEFFQF</sequence>